<proteinExistence type="predicted"/>
<keyword evidence="1" id="KW-0472">Membrane</keyword>
<accession>A0A0F9QSL3</accession>
<dbReference type="AlphaFoldDB" id="A0A0F9QSL3"/>
<reference evidence="2" key="1">
    <citation type="journal article" date="2015" name="Nature">
        <title>Complex archaea that bridge the gap between prokaryotes and eukaryotes.</title>
        <authorList>
            <person name="Spang A."/>
            <person name="Saw J.H."/>
            <person name="Jorgensen S.L."/>
            <person name="Zaremba-Niedzwiedzka K."/>
            <person name="Martijn J."/>
            <person name="Lind A.E."/>
            <person name="van Eijk R."/>
            <person name="Schleper C."/>
            <person name="Guy L."/>
            <person name="Ettema T.J."/>
        </authorList>
    </citation>
    <scope>NUCLEOTIDE SEQUENCE</scope>
</reference>
<keyword evidence="1" id="KW-0812">Transmembrane</keyword>
<organism evidence="2">
    <name type="scientific">marine sediment metagenome</name>
    <dbReference type="NCBI Taxonomy" id="412755"/>
    <lineage>
        <taxon>unclassified sequences</taxon>
        <taxon>metagenomes</taxon>
        <taxon>ecological metagenomes</taxon>
    </lineage>
</organism>
<dbReference type="EMBL" id="LAZR01001731">
    <property type="protein sequence ID" value="KKN39992.1"/>
    <property type="molecule type" value="Genomic_DNA"/>
</dbReference>
<gene>
    <name evidence="2" type="ORF">LCGC14_0737630</name>
</gene>
<feature type="transmembrane region" description="Helical" evidence="1">
    <location>
        <begin position="12"/>
        <end position="30"/>
    </location>
</feature>
<name>A0A0F9QSL3_9ZZZZ</name>
<evidence type="ECO:0000313" key="2">
    <source>
        <dbReference type="EMBL" id="KKN39992.1"/>
    </source>
</evidence>
<protein>
    <submittedName>
        <fullName evidence="2">Uncharacterized protein</fullName>
    </submittedName>
</protein>
<keyword evidence="1" id="KW-1133">Transmembrane helix</keyword>
<comment type="caution">
    <text evidence="2">The sequence shown here is derived from an EMBL/GenBank/DDBJ whole genome shotgun (WGS) entry which is preliminary data.</text>
</comment>
<sequence length="83" mass="10272">MNKEDKLYMKWWFWVIIGILFIFIISLVFVSNPELEECQQELDDWVEWFDEYQEVQDKYDQAIENYCEIDYENPLCDALLPYN</sequence>
<evidence type="ECO:0000256" key="1">
    <source>
        <dbReference type="SAM" id="Phobius"/>
    </source>
</evidence>